<feature type="transmembrane region" description="Helical" evidence="3">
    <location>
        <begin position="329"/>
        <end position="349"/>
    </location>
</feature>
<keyword evidence="3 4" id="KW-0812">Transmembrane</keyword>
<dbReference type="Pfam" id="PF11460">
    <property type="entry name" value="DUF3007"/>
    <property type="match status" value="1"/>
</dbReference>
<protein>
    <submittedName>
        <fullName evidence="4">Transmembrane protein</fullName>
    </submittedName>
</protein>
<reference evidence="5" key="1">
    <citation type="submission" date="2019-07" db="EMBL/GenBank/DDBJ databases">
        <title>De Novo Assembly of kiwifruit Actinidia rufa.</title>
        <authorList>
            <person name="Sugita-Konishi S."/>
            <person name="Sato K."/>
            <person name="Mori E."/>
            <person name="Abe Y."/>
            <person name="Kisaki G."/>
            <person name="Hamano K."/>
            <person name="Suezawa K."/>
            <person name="Otani M."/>
            <person name="Fukuda T."/>
            <person name="Manabe T."/>
            <person name="Gomi K."/>
            <person name="Tabuchi M."/>
            <person name="Akimitsu K."/>
            <person name="Kataoka I."/>
        </authorList>
    </citation>
    <scope>NUCLEOTIDE SEQUENCE [LARGE SCALE GENOMIC DNA]</scope>
    <source>
        <strain evidence="5">cv. Fuchu</strain>
    </source>
</reference>
<evidence type="ECO:0000256" key="2">
    <source>
        <dbReference type="SAM" id="MobiDB-lite"/>
    </source>
</evidence>
<comment type="caution">
    <text evidence="4">The sequence shown here is derived from an EMBL/GenBank/DDBJ whole genome shotgun (WGS) entry which is preliminary data.</text>
</comment>
<dbReference type="EMBL" id="BJWL01000161">
    <property type="protein sequence ID" value="GFS32315.1"/>
    <property type="molecule type" value="Genomic_DNA"/>
</dbReference>
<keyword evidence="3" id="KW-1133">Transmembrane helix</keyword>
<name>A0A7J0DE78_9ERIC</name>
<evidence type="ECO:0000313" key="5">
    <source>
        <dbReference type="Proteomes" id="UP000585474"/>
    </source>
</evidence>
<dbReference type="AlphaFoldDB" id="A0A7J0DE78"/>
<keyword evidence="5" id="KW-1185">Reference proteome</keyword>
<dbReference type="PANTHER" id="PTHR35734">
    <property type="entry name" value="OS01G0805200 PROTEIN"/>
    <property type="match status" value="1"/>
</dbReference>
<evidence type="ECO:0000313" key="4">
    <source>
        <dbReference type="EMBL" id="GFS32315.1"/>
    </source>
</evidence>
<accession>A0A7J0DE78</accession>
<dbReference type="PANTHER" id="PTHR35734:SF1">
    <property type="entry name" value="OS01G0805200 PROTEIN"/>
    <property type="match status" value="1"/>
</dbReference>
<gene>
    <name evidence="4" type="ORF">Acr_00g0021950</name>
</gene>
<sequence>MLDPGNDLLPPPSSPTISSISSSDLDTESTGSFFHDRSTTLGTLMGVNFPAITFRAPSQRRDSSPAAASVAGVRHEDSRPSSLGEFLELERRLFSGATAEHESGVGGADQPRNGRLLFADGGFYRRRKRRPCLTELFVEGCTSFGRCGSERSEVFVCENGVEHVHGEKEVEVVGLELFVGCEYWDSVTDLEIGRFADELARVFQHQLCCFLTVLRRSLVAHRTPPPSLLYCCRLLKEHKMLHYPLGERERGGVIFFCDSAMHIFARYGVTLLYACFQNVQLSSWGIMASVQLTNVNGTILCKKGAISLLGFSSVLPLSMPRARAIDVKDLYHCWSVIFVVANSHNLLFVLQTPFGYTRKDVLLIGLGVTIAGIGLESGLEFFGVDPLQAGNAVQLIFVLGLTIGWISTYIFRVANKDMTYAQQLRDYESKVMEKRLEGLTEAELEALLEQVEEEKRRLASGEQVN</sequence>
<dbReference type="OrthoDB" id="5023at2759"/>
<evidence type="ECO:0000256" key="1">
    <source>
        <dbReference type="SAM" id="Coils"/>
    </source>
</evidence>
<feature type="region of interest" description="Disordered" evidence="2">
    <location>
        <begin position="56"/>
        <end position="78"/>
    </location>
</feature>
<feature type="region of interest" description="Disordered" evidence="2">
    <location>
        <begin position="1"/>
        <end position="34"/>
    </location>
</feature>
<evidence type="ECO:0000256" key="3">
    <source>
        <dbReference type="SAM" id="Phobius"/>
    </source>
</evidence>
<keyword evidence="3" id="KW-0472">Membrane</keyword>
<keyword evidence="1" id="KW-0175">Coiled coil</keyword>
<organism evidence="4 5">
    <name type="scientific">Actinidia rufa</name>
    <dbReference type="NCBI Taxonomy" id="165716"/>
    <lineage>
        <taxon>Eukaryota</taxon>
        <taxon>Viridiplantae</taxon>
        <taxon>Streptophyta</taxon>
        <taxon>Embryophyta</taxon>
        <taxon>Tracheophyta</taxon>
        <taxon>Spermatophyta</taxon>
        <taxon>Magnoliopsida</taxon>
        <taxon>eudicotyledons</taxon>
        <taxon>Gunneridae</taxon>
        <taxon>Pentapetalae</taxon>
        <taxon>asterids</taxon>
        <taxon>Ericales</taxon>
        <taxon>Actinidiaceae</taxon>
        <taxon>Actinidia</taxon>
    </lineage>
</organism>
<dbReference type="Proteomes" id="UP000585474">
    <property type="component" value="Unassembled WGS sequence"/>
</dbReference>
<feature type="transmembrane region" description="Helical" evidence="3">
    <location>
        <begin position="361"/>
        <end position="379"/>
    </location>
</feature>
<feature type="transmembrane region" description="Helical" evidence="3">
    <location>
        <begin position="391"/>
        <end position="411"/>
    </location>
</feature>
<dbReference type="InterPro" id="IPR021562">
    <property type="entry name" value="DUF3007"/>
</dbReference>
<feature type="compositionally biased region" description="Low complexity" evidence="2">
    <location>
        <begin position="15"/>
        <end position="30"/>
    </location>
</feature>
<proteinExistence type="predicted"/>
<feature type="coiled-coil region" evidence="1">
    <location>
        <begin position="437"/>
        <end position="464"/>
    </location>
</feature>